<dbReference type="SUPFAM" id="SSF143422">
    <property type="entry name" value="Transposase IS200-like"/>
    <property type="match status" value="1"/>
</dbReference>
<dbReference type="RefSeq" id="WP_135089684.1">
    <property type="nucleotide sequence ID" value="NZ_SPDV01000047.1"/>
</dbReference>
<comment type="caution">
    <text evidence="5">The sequence shown here is derived from an EMBL/GenBank/DDBJ whole genome shotgun (WGS) entry which is preliminary data.</text>
</comment>
<dbReference type="PANTHER" id="PTHR34322:SF2">
    <property type="entry name" value="TRANSPOSASE IS200-LIKE DOMAIN-CONTAINING PROTEIN"/>
    <property type="match status" value="1"/>
</dbReference>
<dbReference type="AlphaFoldDB" id="A0A4Y8ZN65"/>
<dbReference type="EMBL" id="SPDV01000047">
    <property type="protein sequence ID" value="TFI56897.1"/>
    <property type="molecule type" value="Genomic_DNA"/>
</dbReference>
<evidence type="ECO:0000256" key="1">
    <source>
        <dbReference type="SAM" id="MobiDB-lite"/>
    </source>
</evidence>
<dbReference type="SMART" id="SM01321">
    <property type="entry name" value="Y1_Tnp"/>
    <property type="match status" value="1"/>
</dbReference>
<reference evidence="5 6" key="1">
    <citation type="submission" date="2019-03" db="EMBL/GenBank/DDBJ databases">
        <title>Genome sequence of Sphingomonas sp. 17J27-24.</title>
        <authorList>
            <person name="Kim M."/>
            <person name="Maeng S."/>
            <person name="Sathiyaraj S."/>
        </authorList>
    </citation>
    <scope>NUCLEOTIDE SEQUENCE [LARGE SCALE GENOMIC DNA]</scope>
    <source>
        <strain evidence="5 6">17J27-24</strain>
    </source>
</reference>
<dbReference type="InterPro" id="IPR036515">
    <property type="entry name" value="Transposase_17_sf"/>
</dbReference>
<dbReference type="GO" id="GO:0006313">
    <property type="term" value="P:DNA transposition"/>
    <property type="evidence" value="ECO:0007669"/>
    <property type="project" value="InterPro"/>
</dbReference>
<sequence length="226" mass="24900">MARLARAVFPGIPHHVTQRGNGRQQTFFEDADYAAYRDLLAARARSAGVEVWAWVLMPNHVHMILVPSDPGGIGRAMSAVHGRYAGRIHARLKRTGHFWQGRFGCVAMDEDHLAAALRYIALNPVRAGLVDRAEAWRWSSVHAHLDPETEDGVTTVAPVRERFPDFAAILAAGEDAEMTMRLRKAESIGRPVGSEAFVTRLESATGRTLLPRKRGPKPKQLSGVSP</sequence>
<gene>
    <name evidence="4" type="ORF">E2493_17995</name>
    <name evidence="5" type="ORF">E2493_18000</name>
    <name evidence="3" type="ORF">E2493_20825</name>
</gene>
<feature type="domain" description="Transposase IS200-like" evidence="2">
    <location>
        <begin position="9"/>
        <end position="123"/>
    </location>
</feature>
<dbReference type="GO" id="GO:0004803">
    <property type="term" value="F:transposase activity"/>
    <property type="evidence" value="ECO:0007669"/>
    <property type="project" value="InterPro"/>
</dbReference>
<dbReference type="GO" id="GO:0003677">
    <property type="term" value="F:DNA binding"/>
    <property type="evidence" value="ECO:0007669"/>
    <property type="project" value="InterPro"/>
</dbReference>
<protein>
    <submittedName>
        <fullName evidence="5">Transposase</fullName>
    </submittedName>
</protein>
<dbReference type="InterPro" id="IPR002686">
    <property type="entry name" value="Transposase_17"/>
</dbReference>
<dbReference type="Gene3D" id="3.30.70.1290">
    <property type="entry name" value="Transposase IS200-like"/>
    <property type="match status" value="1"/>
</dbReference>
<keyword evidence="6" id="KW-1185">Reference proteome</keyword>
<evidence type="ECO:0000313" key="6">
    <source>
        <dbReference type="Proteomes" id="UP000298213"/>
    </source>
</evidence>
<evidence type="ECO:0000313" key="4">
    <source>
        <dbReference type="EMBL" id="TFI56896.1"/>
    </source>
</evidence>
<dbReference type="EMBL" id="SPDV01000102">
    <property type="protein sequence ID" value="TFI56316.1"/>
    <property type="molecule type" value="Genomic_DNA"/>
</dbReference>
<dbReference type="Pfam" id="PF01797">
    <property type="entry name" value="Y1_Tnp"/>
    <property type="match status" value="1"/>
</dbReference>
<dbReference type="EMBL" id="SPDV01000047">
    <property type="protein sequence ID" value="TFI56896.1"/>
    <property type="molecule type" value="Genomic_DNA"/>
</dbReference>
<dbReference type="PANTHER" id="PTHR34322">
    <property type="entry name" value="TRANSPOSASE, Y1_TNP DOMAIN-CONTAINING"/>
    <property type="match status" value="1"/>
</dbReference>
<dbReference type="Proteomes" id="UP000298213">
    <property type="component" value="Unassembled WGS sequence"/>
</dbReference>
<feature type="region of interest" description="Disordered" evidence="1">
    <location>
        <begin position="205"/>
        <end position="226"/>
    </location>
</feature>
<accession>A0A4Y8ZN65</accession>
<organism evidence="5 6">
    <name type="scientific">Sphingomonas parva</name>
    <dbReference type="NCBI Taxonomy" id="2555898"/>
    <lineage>
        <taxon>Bacteria</taxon>
        <taxon>Pseudomonadati</taxon>
        <taxon>Pseudomonadota</taxon>
        <taxon>Alphaproteobacteria</taxon>
        <taxon>Sphingomonadales</taxon>
        <taxon>Sphingomonadaceae</taxon>
        <taxon>Sphingomonas</taxon>
    </lineage>
</organism>
<evidence type="ECO:0000313" key="5">
    <source>
        <dbReference type="EMBL" id="TFI56897.1"/>
    </source>
</evidence>
<evidence type="ECO:0000259" key="2">
    <source>
        <dbReference type="SMART" id="SM01321"/>
    </source>
</evidence>
<name>A0A4Y8ZN65_9SPHN</name>
<dbReference type="OrthoDB" id="9794403at2"/>
<proteinExistence type="predicted"/>
<evidence type="ECO:0000313" key="3">
    <source>
        <dbReference type="EMBL" id="TFI56316.1"/>
    </source>
</evidence>